<sequence>MNLSRYCYLCKYFFFLFLMLTYPLFSSDVRNSNEIQIRNGQLYLNEEPFTVKPVIAP</sequence>
<name>D6YT91_WADCW</name>
<dbReference type="STRING" id="716544.wcw_1953"/>
<keyword evidence="1" id="KW-1133">Transmembrane helix</keyword>
<dbReference type="KEGG" id="wch:wcw_1953"/>
<keyword evidence="1" id="KW-0812">Transmembrane</keyword>
<dbReference type="Proteomes" id="UP000001505">
    <property type="component" value="Chromosome"/>
</dbReference>
<feature type="transmembrane region" description="Helical" evidence="1">
    <location>
        <begin position="6"/>
        <end position="25"/>
    </location>
</feature>
<evidence type="ECO:0000256" key="1">
    <source>
        <dbReference type="SAM" id="Phobius"/>
    </source>
</evidence>
<protein>
    <submittedName>
        <fullName evidence="2">Uncharacterized protein</fullName>
    </submittedName>
</protein>
<gene>
    <name evidence="2" type="ordered locus">wcw_1953</name>
</gene>
<dbReference type="RefSeq" id="WP_013182979.1">
    <property type="nucleotide sequence ID" value="NC_014225.1"/>
</dbReference>
<keyword evidence="1" id="KW-0472">Membrane</keyword>
<organism evidence="2 3">
    <name type="scientific">Waddlia chondrophila (strain ATCC VR-1470 / WSU 86-1044)</name>
    <dbReference type="NCBI Taxonomy" id="716544"/>
    <lineage>
        <taxon>Bacteria</taxon>
        <taxon>Pseudomonadati</taxon>
        <taxon>Chlamydiota</taxon>
        <taxon>Chlamydiia</taxon>
        <taxon>Parachlamydiales</taxon>
        <taxon>Waddliaceae</taxon>
        <taxon>Waddlia</taxon>
    </lineage>
</organism>
<evidence type="ECO:0000313" key="3">
    <source>
        <dbReference type="Proteomes" id="UP000001505"/>
    </source>
</evidence>
<proteinExistence type="predicted"/>
<dbReference type="EMBL" id="CP001928">
    <property type="protein sequence ID" value="ADI39286.1"/>
    <property type="molecule type" value="Genomic_DNA"/>
</dbReference>
<keyword evidence="3" id="KW-1185">Reference proteome</keyword>
<reference evidence="2 3" key="1">
    <citation type="journal article" date="2010" name="PLoS ONE">
        <title>The Waddlia genome: a window into chlamydial biology.</title>
        <authorList>
            <person name="Bertelli C."/>
            <person name="Collyn F."/>
            <person name="Croxatto A."/>
            <person name="Ruckert C."/>
            <person name="Polkinghorne A."/>
            <person name="Kebbi-Beghdadi C."/>
            <person name="Goesmann A."/>
            <person name="Vaughan L."/>
            <person name="Greub G."/>
        </authorList>
    </citation>
    <scope>NUCLEOTIDE SEQUENCE [LARGE SCALE GENOMIC DNA]</scope>
    <source>
        <strain evidence="3">ATCC VR-1470 / WSU 86-1044</strain>
    </source>
</reference>
<evidence type="ECO:0000313" key="2">
    <source>
        <dbReference type="EMBL" id="ADI39286.1"/>
    </source>
</evidence>
<dbReference type="AlphaFoldDB" id="D6YT91"/>
<accession>D6YT91</accession>
<dbReference type="HOGENOM" id="CLU_2995564_0_0_0"/>